<dbReference type="InterPro" id="IPR001623">
    <property type="entry name" value="DnaJ_domain"/>
</dbReference>
<proteinExistence type="predicted"/>
<evidence type="ECO:0000256" key="5">
    <source>
        <dbReference type="ARBA" id="ARBA00023186"/>
    </source>
</evidence>
<dbReference type="GO" id="GO:0051082">
    <property type="term" value="F:unfolded protein binding"/>
    <property type="evidence" value="ECO:0007669"/>
    <property type="project" value="InterPro"/>
</dbReference>
<accession>H5SF21</accession>
<reference evidence="7" key="1">
    <citation type="journal article" date="2005" name="Environ. Microbiol.">
        <title>Genetic and functional properties of uncultivated thermophilic crenarchaeotes from a subsurface gold mine as revealed by analysis of genome fragments.</title>
        <authorList>
            <person name="Nunoura T."/>
            <person name="Hirayama H."/>
            <person name="Takami H."/>
            <person name="Oida H."/>
            <person name="Nishi S."/>
            <person name="Shimamura S."/>
            <person name="Suzuki Y."/>
            <person name="Inagaki F."/>
            <person name="Takai K."/>
            <person name="Nealson K.H."/>
            <person name="Horikoshi K."/>
        </authorList>
    </citation>
    <scope>NUCLEOTIDE SEQUENCE</scope>
</reference>
<name>H5SF21_9CHLR</name>
<dbReference type="FunFam" id="2.60.260.20:FF:000005">
    <property type="entry name" value="Chaperone protein dnaJ 1, mitochondrial"/>
    <property type="match status" value="1"/>
</dbReference>
<dbReference type="InterPro" id="IPR008971">
    <property type="entry name" value="HSP40/DnaJ_pept-bd"/>
</dbReference>
<dbReference type="EMBL" id="AP011699">
    <property type="protein sequence ID" value="BAL54757.1"/>
    <property type="molecule type" value="Genomic_DNA"/>
</dbReference>
<dbReference type="PROSITE" id="PS50076">
    <property type="entry name" value="DNAJ_2"/>
    <property type="match status" value="1"/>
</dbReference>
<keyword evidence="7" id="KW-0238">DNA-binding</keyword>
<dbReference type="SUPFAM" id="SSF46565">
    <property type="entry name" value="Chaperone J-domain"/>
    <property type="match status" value="1"/>
</dbReference>
<feature type="domain" description="J" evidence="6">
    <location>
        <begin position="5"/>
        <end position="70"/>
    </location>
</feature>
<dbReference type="PANTHER" id="PTHR43096:SF52">
    <property type="entry name" value="DNAJ HOMOLOG 1, MITOCHONDRIAL-RELATED"/>
    <property type="match status" value="1"/>
</dbReference>
<dbReference type="Pfam" id="PF00226">
    <property type="entry name" value="DnaJ"/>
    <property type="match status" value="1"/>
</dbReference>
<keyword evidence="1" id="KW-0479">Metal-binding</keyword>
<dbReference type="Pfam" id="PF01556">
    <property type="entry name" value="DnaJ_C"/>
    <property type="match status" value="1"/>
</dbReference>
<keyword evidence="4" id="KW-0862">Zinc</keyword>
<evidence type="ECO:0000256" key="2">
    <source>
        <dbReference type="ARBA" id="ARBA00022737"/>
    </source>
</evidence>
<dbReference type="InterPro" id="IPR018253">
    <property type="entry name" value="DnaJ_domain_CS"/>
</dbReference>
<evidence type="ECO:0000256" key="1">
    <source>
        <dbReference type="ARBA" id="ARBA00022723"/>
    </source>
</evidence>
<dbReference type="Gene3D" id="2.60.260.20">
    <property type="entry name" value="Urease metallochaperone UreE, N-terminal domain"/>
    <property type="match status" value="2"/>
</dbReference>
<dbReference type="CDD" id="cd06257">
    <property type="entry name" value="DnaJ"/>
    <property type="match status" value="1"/>
</dbReference>
<dbReference type="InterPro" id="IPR002939">
    <property type="entry name" value="DnaJ_C"/>
</dbReference>
<dbReference type="PROSITE" id="PS00636">
    <property type="entry name" value="DNAJ_1"/>
    <property type="match status" value="1"/>
</dbReference>
<evidence type="ECO:0000313" key="7">
    <source>
        <dbReference type="EMBL" id="BAL54757.1"/>
    </source>
</evidence>
<dbReference type="CDD" id="cd10747">
    <property type="entry name" value="DnaJ_C"/>
    <property type="match status" value="1"/>
</dbReference>
<sequence length="298" mass="33525">MEYKDYYRILGIDRNASAEEIRQAYRKLAKQYHPDRNPGDKAAEEKFKEINEAYQVLSDPQKRAHYDRLGNAYSQWQASGGVGDFDWSQWFTGAPGGVRVEVRDFGDLFGGEDLFSEFFRNIFGGFGPTSHGRSRTASHTYQQPVQISLIEAYQGTEREIQSGGRKLRVRIPAGVDTGSNVRVRNGAPDGSDLYLVVEVLPDPRFERKGRDLYTDVTITVFTALLGGEVPVETPTGRLWLTIPAGTQPEQIFRLSGRGMPDVKNSALKGDLYVRVHVSIPQRLSERQRSLLQEAARIP</sequence>
<dbReference type="SMART" id="SM00271">
    <property type="entry name" value="DnaJ"/>
    <property type="match status" value="1"/>
</dbReference>
<dbReference type="InterPro" id="IPR036869">
    <property type="entry name" value="J_dom_sf"/>
</dbReference>
<dbReference type="PRINTS" id="PR00625">
    <property type="entry name" value="JDOMAIN"/>
</dbReference>
<evidence type="ECO:0000256" key="3">
    <source>
        <dbReference type="ARBA" id="ARBA00022771"/>
    </source>
</evidence>
<protein>
    <submittedName>
        <fullName evidence="7">Curved DNA-binding protein</fullName>
    </submittedName>
</protein>
<organism evidence="7">
    <name type="scientific">uncultured Chloroflexota bacterium</name>
    <dbReference type="NCBI Taxonomy" id="166587"/>
    <lineage>
        <taxon>Bacteria</taxon>
        <taxon>Bacillati</taxon>
        <taxon>Chloroflexota</taxon>
        <taxon>environmental samples</taxon>
    </lineage>
</organism>
<dbReference type="GO" id="GO:0008270">
    <property type="term" value="F:zinc ion binding"/>
    <property type="evidence" value="ECO:0007669"/>
    <property type="project" value="UniProtKB-KW"/>
</dbReference>
<dbReference type="AlphaFoldDB" id="H5SF21"/>
<dbReference type="SUPFAM" id="SSF49493">
    <property type="entry name" value="HSP40/DnaJ peptide-binding domain"/>
    <property type="match status" value="2"/>
</dbReference>
<dbReference type="GO" id="GO:0042026">
    <property type="term" value="P:protein refolding"/>
    <property type="evidence" value="ECO:0007669"/>
    <property type="project" value="TreeGrafter"/>
</dbReference>
<gene>
    <name evidence="7" type="ORF">HGMM_F19G07C08</name>
</gene>
<dbReference type="GO" id="GO:0005737">
    <property type="term" value="C:cytoplasm"/>
    <property type="evidence" value="ECO:0007669"/>
    <property type="project" value="TreeGrafter"/>
</dbReference>
<dbReference type="PANTHER" id="PTHR43096">
    <property type="entry name" value="DNAJ HOMOLOG 1, MITOCHONDRIAL-RELATED"/>
    <property type="match status" value="1"/>
</dbReference>
<dbReference type="GO" id="GO:0003677">
    <property type="term" value="F:DNA binding"/>
    <property type="evidence" value="ECO:0007669"/>
    <property type="project" value="UniProtKB-KW"/>
</dbReference>
<evidence type="ECO:0000259" key="6">
    <source>
        <dbReference type="PROSITE" id="PS50076"/>
    </source>
</evidence>
<keyword evidence="5" id="KW-0143">Chaperone</keyword>
<reference evidence="7" key="2">
    <citation type="journal article" date="2012" name="PLoS ONE">
        <title>A Deeply Branching Thermophilic Bacterium with an Ancient Acetyl-CoA Pathway Dominates a Subsurface Ecosystem.</title>
        <authorList>
            <person name="Takami H."/>
            <person name="Noguchi H."/>
            <person name="Takaki Y."/>
            <person name="Uchiyama I."/>
            <person name="Toyoda A."/>
            <person name="Nishi S."/>
            <person name="Chee G.-J."/>
            <person name="Arai W."/>
            <person name="Nunoura T."/>
            <person name="Itoh T."/>
            <person name="Hattori M."/>
            <person name="Takai K."/>
        </authorList>
    </citation>
    <scope>NUCLEOTIDE SEQUENCE</scope>
</reference>
<dbReference type="Gene3D" id="1.10.287.110">
    <property type="entry name" value="DnaJ domain"/>
    <property type="match status" value="1"/>
</dbReference>
<keyword evidence="2" id="KW-0677">Repeat</keyword>
<evidence type="ECO:0000256" key="4">
    <source>
        <dbReference type="ARBA" id="ARBA00022833"/>
    </source>
</evidence>
<keyword evidence="3" id="KW-0863">Zinc-finger</keyword>